<dbReference type="Proteomes" id="UP000028073">
    <property type="component" value="Unassembled WGS sequence"/>
</dbReference>
<dbReference type="AlphaFoldDB" id="A0A081NJK7"/>
<feature type="compositionally biased region" description="Polar residues" evidence="1">
    <location>
        <begin position="363"/>
        <end position="375"/>
    </location>
</feature>
<dbReference type="OrthoDB" id="9816898at2"/>
<name>A0A081NJK7_9GAMM</name>
<protein>
    <submittedName>
        <fullName evidence="2">Uncharacterized protein</fullName>
    </submittedName>
</protein>
<reference evidence="2 3" key="1">
    <citation type="submission" date="2014-06" db="EMBL/GenBank/DDBJ databases">
        <title>Whole Genome Sequences of Three Symbiotic Endozoicomonas Bacteria.</title>
        <authorList>
            <person name="Neave M.J."/>
            <person name="Apprill A."/>
            <person name="Voolstra C.R."/>
        </authorList>
    </citation>
    <scope>NUCLEOTIDE SEQUENCE [LARGE SCALE GENOMIC DNA]</scope>
    <source>
        <strain evidence="2 3">DSM 25634</strain>
    </source>
</reference>
<evidence type="ECO:0000313" key="2">
    <source>
        <dbReference type="EMBL" id="KEQ18630.1"/>
    </source>
</evidence>
<evidence type="ECO:0000313" key="3">
    <source>
        <dbReference type="Proteomes" id="UP000028073"/>
    </source>
</evidence>
<evidence type="ECO:0000256" key="1">
    <source>
        <dbReference type="SAM" id="MobiDB-lite"/>
    </source>
</evidence>
<organism evidence="2 3">
    <name type="scientific">Endozoicomonas numazuensis</name>
    <dbReference type="NCBI Taxonomy" id="1137799"/>
    <lineage>
        <taxon>Bacteria</taxon>
        <taxon>Pseudomonadati</taxon>
        <taxon>Pseudomonadota</taxon>
        <taxon>Gammaproteobacteria</taxon>
        <taxon>Oceanospirillales</taxon>
        <taxon>Endozoicomonadaceae</taxon>
        <taxon>Endozoicomonas</taxon>
    </lineage>
</organism>
<comment type="caution">
    <text evidence="2">The sequence shown here is derived from an EMBL/GenBank/DDBJ whole genome shotgun (WGS) entry which is preliminary data.</text>
</comment>
<proteinExistence type="predicted"/>
<accession>A0A081NJK7</accession>
<sequence>MNILSNFYHGLSGLARTVKDGVVSRFRGKKAEVVRHPVRQMKESTPGSFDTHAGIRQMTERNLSGFDTQQGSVANKGYLLAKELSDQSLSAHKVSSIELPPRFPFVEVKEENKKPQESPSRARKILTALMPGNAALPEGSDISVKRARRGQTRRLRKGLQTIKRETGLDVSIRNFDNQAAHLRDFLTGNGATPGYQEIKVFFDQVKSVMAKADSLPGLIKLAVTEYMVVLSDLGQAAQFKALGQRQQLAEHFLPGHDGFKAHCLRRNLDPDSALSLQYLNQFQGKLMGWQDDQGHWHPGLVEDLELSSMPALRNRLEAELEAFINQIGGVIPQPSHTAPLTHDQLQKEVAQLYGKHGIKDLPNKQQNPITHSSAELNPGLKSATRYQVRPSGNLQNHPAVPLEKARVHHWVFEQLLSDYQKTHAEIDQKLWQSQTTLKSQLIDIDESQFHPEQDHDEPNPSTQHSPSEALDEAQKHFNALHKRKRNTQFPPLPTLILRNSKGTRIDSDFMKKPELDDPDFTLHVVRCQTEDYKQINQVLLNTPGFESKEALDQFKDTMRSFRNHCYQYAIGAALPSKVFSENDTKLLINCRQRINSAMETLLANPETGDTAAAFHYLRMQEAVLENFLKMNDLL</sequence>
<gene>
    <name evidence="2" type="ORF">GZ78_00395</name>
</gene>
<dbReference type="RefSeq" id="WP_034831852.1">
    <property type="nucleotide sequence ID" value="NZ_JOKH01000001.1"/>
</dbReference>
<dbReference type="EMBL" id="JOKH01000001">
    <property type="protein sequence ID" value="KEQ18630.1"/>
    <property type="molecule type" value="Genomic_DNA"/>
</dbReference>
<feature type="region of interest" description="Disordered" evidence="1">
    <location>
        <begin position="450"/>
        <end position="469"/>
    </location>
</feature>
<feature type="region of interest" description="Disordered" evidence="1">
    <location>
        <begin position="360"/>
        <end position="380"/>
    </location>
</feature>
<keyword evidence="3" id="KW-1185">Reference proteome</keyword>